<accession>A0A286IFC4</accession>
<proteinExistence type="predicted"/>
<gene>
    <name evidence="1" type="ORF">SAMN05877838_3789</name>
</gene>
<dbReference type="OrthoDB" id="8963209at2"/>
<evidence type="ECO:0000313" key="2">
    <source>
        <dbReference type="Proteomes" id="UP000219465"/>
    </source>
</evidence>
<sequence>MPRITPDGQSTIGPGALAILLGISEAKIRDLNGRGIITRPEGAREYPMIAAVNEYTAHIREQAAGRNLPEEMMTAKLAKAKADAAKAQMIAARMQGTLIFADKIETRWNAAGRVIRASMLSLSSRLAQRLNLGPEAAAIVKEEIVEALTALADNGADQAHAEEVREAVENARSD</sequence>
<keyword evidence="2" id="KW-1185">Reference proteome</keyword>
<dbReference type="RefSeq" id="WP_097109305.1">
    <property type="nucleotide sequence ID" value="NZ_OCPC01000006.1"/>
</dbReference>
<organism evidence="1 2">
    <name type="scientific">Hoeflea halophila</name>
    <dbReference type="NCBI Taxonomy" id="714899"/>
    <lineage>
        <taxon>Bacteria</taxon>
        <taxon>Pseudomonadati</taxon>
        <taxon>Pseudomonadota</taxon>
        <taxon>Alphaproteobacteria</taxon>
        <taxon>Hyphomicrobiales</taxon>
        <taxon>Rhizobiaceae</taxon>
        <taxon>Hoeflea</taxon>
    </lineage>
</organism>
<reference evidence="2" key="1">
    <citation type="submission" date="2017-08" db="EMBL/GenBank/DDBJ databases">
        <authorList>
            <person name="Varghese N."/>
            <person name="Submissions S."/>
        </authorList>
    </citation>
    <scope>NUCLEOTIDE SEQUENCE [LARGE SCALE GENOMIC DNA]</scope>
    <source>
        <strain evidence="2">KCTC 23107</strain>
    </source>
</reference>
<dbReference type="AlphaFoldDB" id="A0A286IFC4"/>
<dbReference type="EMBL" id="OCPC01000006">
    <property type="protein sequence ID" value="SOE18845.1"/>
    <property type="molecule type" value="Genomic_DNA"/>
</dbReference>
<protein>
    <submittedName>
        <fullName evidence="1">Phage terminase Nu1 subunit (DNA packaging protein)</fullName>
    </submittedName>
</protein>
<name>A0A286IFC4_9HYPH</name>
<evidence type="ECO:0000313" key="1">
    <source>
        <dbReference type="EMBL" id="SOE18845.1"/>
    </source>
</evidence>
<dbReference type="Proteomes" id="UP000219465">
    <property type="component" value="Unassembled WGS sequence"/>
</dbReference>